<keyword evidence="3" id="KW-1185">Reference proteome</keyword>
<evidence type="ECO:0000313" key="3">
    <source>
        <dbReference type="Proteomes" id="UP001165085"/>
    </source>
</evidence>
<evidence type="ECO:0000313" key="2">
    <source>
        <dbReference type="EMBL" id="GMH84305.1"/>
    </source>
</evidence>
<protein>
    <recommendedName>
        <fullName evidence="4">Nudix hydrolase domain-containing protein</fullName>
    </recommendedName>
</protein>
<proteinExistence type="predicted"/>
<name>A0A9W7ENK2_9STRA</name>
<dbReference type="SUPFAM" id="SSF55811">
    <property type="entry name" value="Nudix"/>
    <property type="match status" value="1"/>
</dbReference>
<gene>
    <name evidence="2" type="ORF">TrST_g715</name>
</gene>
<comment type="caution">
    <text evidence="2">The sequence shown here is derived from an EMBL/GenBank/DDBJ whole genome shotgun (WGS) entry which is preliminary data.</text>
</comment>
<dbReference type="EMBL" id="BRXY01000292">
    <property type="protein sequence ID" value="GMH84305.1"/>
    <property type="molecule type" value="Genomic_DNA"/>
</dbReference>
<sequence>MAPFLLLQLKSLQLSLILLLLGFLPSPIKGVPPSTNPTGGFTFLSSTPLHIGKFRSLTSSLYSLPNNLTASYEIVTSTSPENPTVPAVTVLAYNTTSKKFTIIKEFYPSLGRLSFGTIAGLVDSRDSTSSSLTTIKSAARREAWEEAKIPETCDVDVDPVGRVMDKYVCTELYAALATFEGGGEGWKEELRDQEEQGMEIIEVGEEELLRIVEEGGFSVVGEWAVRRGLELWRKKYNN</sequence>
<dbReference type="Proteomes" id="UP001165085">
    <property type="component" value="Unassembled WGS sequence"/>
</dbReference>
<dbReference type="InterPro" id="IPR015797">
    <property type="entry name" value="NUDIX_hydrolase-like_dom_sf"/>
</dbReference>
<feature type="chain" id="PRO_5040819736" description="Nudix hydrolase domain-containing protein" evidence="1">
    <location>
        <begin position="31"/>
        <end position="238"/>
    </location>
</feature>
<accession>A0A9W7ENK2</accession>
<dbReference type="AlphaFoldDB" id="A0A9W7ENK2"/>
<evidence type="ECO:0008006" key="4">
    <source>
        <dbReference type="Google" id="ProtNLM"/>
    </source>
</evidence>
<evidence type="ECO:0000256" key="1">
    <source>
        <dbReference type="SAM" id="SignalP"/>
    </source>
</evidence>
<dbReference type="Gene3D" id="3.90.79.10">
    <property type="entry name" value="Nucleoside Triphosphate Pyrophosphohydrolase"/>
    <property type="match status" value="1"/>
</dbReference>
<reference evidence="3" key="1">
    <citation type="journal article" date="2023" name="Commun. Biol.">
        <title>Genome analysis of Parmales, the sister group of diatoms, reveals the evolutionary specialization of diatoms from phago-mixotrophs to photoautotrophs.</title>
        <authorList>
            <person name="Ban H."/>
            <person name="Sato S."/>
            <person name="Yoshikawa S."/>
            <person name="Yamada K."/>
            <person name="Nakamura Y."/>
            <person name="Ichinomiya M."/>
            <person name="Sato N."/>
            <person name="Blanc-Mathieu R."/>
            <person name="Endo H."/>
            <person name="Kuwata A."/>
            <person name="Ogata H."/>
        </authorList>
    </citation>
    <scope>NUCLEOTIDE SEQUENCE [LARGE SCALE GENOMIC DNA]</scope>
    <source>
        <strain evidence="3">NIES 3701</strain>
    </source>
</reference>
<keyword evidence="1" id="KW-0732">Signal</keyword>
<dbReference type="OrthoDB" id="10452367at2759"/>
<organism evidence="2 3">
    <name type="scientific">Triparma strigata</name>
    <dbReference type="NCBI Taxonomy" id="1606541"/>
    <lineage>
        <taxon>Eukaryota</taxon>
        <taxon>Sar</taxon>
        <taxon>Stramenopiles</taxon>
        <taxon>Ochrophyta</taxon>
        <taxon>Bolidophyceae</taxon>
        <taxon>Parmales</taxon>
        <taxon>Triparmaceae</taxon>
        <taxon>Triparma</taxon>
    </lineage>
</organism>
<feature type="signal peptide" evidence="1">
    <location>
        <begin position="1"/>
        <end position="30"/>
    </location>
</feature>